<dbReference type="AlphaFoldDB" id="A0AA35TE62"/>
<keyword evidence="5" id="KW-1185">Reference proteome</keyword>
<comment type="caution">
    <text evidence="4">The sequence shown here is derived from an EMBL/GenBank/DDBJ whole genome shotgun (WGS) entry which is preliminary data.</text>
</comment>
<dbReference type="PANTHER" id="PTHR11941:SF169">
    <property type="entry name" value="(7AS)-7A-METHYL-1,5-DIOXO-2,3,5,6,7,7A-HEXAHYDRO-1H-INDENE-CARBOXYL-COA HYDROLASE"/>
    <property type="match status" value="1"/>
</dbReference>
<dbReference type="Gene3D" id="1.10.12.10">
    <property type="entry name" value="Lyase 2-enoyl-coa Hydratase, Chain A, domain 2"/>
    <property type="match status" value="1"/>
</dbReference>
<dbReference type="InterPro" id="IPR014748">
    <property type="entry name" value="Enoyl-CoA_hydra_C"/>
</dbReference>
<dbReference type="Pfam" id="PF00378">
    <property type="entry name" value="ECH_1"/>
    <property type="match status" value="1"/>
</dbReference>
<dbReference type="EMBL" id="CASHTH010003528">
    <property type="protein sequence ID" value="CAI8046084.1"/>
    <property type="molecule type" value="Genomic_DNA"/>
</dbReference>
<evidence type="ECO:0000313" key="4">
    <source>
        <dbReference type="EMBL" id="CAI8046084.1"/>
    </source>
</evidence>
<gene>
    <name evidence="4" type="ORF">GBAR_LOCUS25473</name>
</gene>
<sequence>MQEVINHFDHEDDEAWVAVITGSGRNFCAGRDLKERASDNSAGVQARAENSMAPDRPHMWTRPDKPLVAAVNGAAAAGGWAIAQMCDVRLAADTARLGITETKWSLMPPFAVELTKMIGIANVLELVMTAELLPAPRVQEMGFLNRVVPADDLLSEAVKMAESIAQNAPLAVRTIKDLAYSSLDMSIAEISAKTYVAYDYILTTEDSKEGPRAFAEKRRPNWQLK</sequence>
<protein>
    <submittedName>
        <fullName evidence="4">3-hydroxypropionyl-coenzyme A dehydratase</fullName>
    </submittedName>
</protein>
<dbReference type="InterPro" id="IPR001753">
    <property type="entry name" value="Enoyl-CoA_hydra/iso"/>
</dbReference>
<dbReference type="Gene3D" id="3.90.226.10">
    <property type="entry name" value="2-enoyl-CoA Hydratase, Chain A, domain 1"/>
    <property type="match status" value="1"/>
</dbReference>
<proteinExistence type="predicted"/>
<dbReference type="SUPFAM" id="SSF52096">
    <property type="entry name" value="ClpP/crotonase"/>
    <property type="match status" value="1"/>
</dbReference>
<evidence type="ECO:0000256" key="3">
    <source>
        <dbReference type="SAM" id="MobiDB-lite"/>
    </source>
</evidence>
<dbReference type="PANTHER" id="PTHR11941">
    <property type="entry name" value="ENOYL-COA HYDRATASE-RELATED"/>
    <property type="match status" value="1"/>
</dbReference>
<dbReference type="GO" id="GO:0006635">
    <property type="term" value="P:fatty acid beta-oxidation"/>
    <property type="evidence" value="ECO:0007669"/>
    <property type="project" value="TreeGrafter"/>
</dbReference>
<evidence type="ECO:0000313" key="5">
    <source>
        <dbReference type="Proteomes" id="UP001174909"/>
    </source>
</evidence>
<dbReference type="Proteomes" id="UP001174909">
    <property type="component" value="Unassembled WGS sequence"/>
</dbReference>
<reference evidence="4" key="1">
    <citation type="submission" date="2023-03" db="EMBL/GenBank/DDBJ databases">
        <authorList>
            <person name="Steffen K."/>
            <person name="Cardenas P."/>
        </authorList>
    </citation>
    <scope>NUCLEOTIDE SEQUENCE</scope>
</reference>
<feature type="region of interest" description="Disordered" evidence="3">
    <location>
        <begin position="38"/>
        <end position="60"/>
    </location>
</feature>
<evidence type="ECO:0000256" key="2">
    <source>
        <dbReference type="ARBA" id="ARBA00023239"/>
    </source>
</evidence>
<dbReference type="GO" id="GO:0016829">
    <property type="term" value="F:lyase activity"/>
    <property type="evidence" value="ECO:0007669"/>
    <property type="project" value="UniProtKB-KW"/>
</dbReference>
<evidence type="ECO:0000256" key="1">
    <source>
        <dbReference type="ARBA" id="ARBA00023098"/>
    </source>
</evidence>
<dbReference type="CDD" id="cd06558">
    <property type="entry name" value="crotonase-like"/>
    <property type="match status" value="1"/>
</dbReference>
<name>A0AA35TE62_GEOBA</name>
<keyword evidence="2" id="KW-0456">Lyase</keyword>
<keyword evidence="1" id="KW-0443">Lipid metabolism</keyword>
<dbReference type="InterPro" id="IPR029045">
    <property type="entry name" value="ClpP/crotonase-like_dom_sf"/>
</dbReference>
<accession>A0AA35TE62</accession>
<organism evidence="4 5">
    <name type="scientific">Geodia barretti</name>
    <name type="common">Barrett's horny sponge</name>
    <dbReference type="NCBI Taxonomy" id="519541"/>
    <lineage>
        <taxon>Eukaryota</taxon>
        <taxon>Metazoa</taxon>
        <taxon>Porifera</taxon>
        <taxon>Demospongiae</taxon>
        <taxon>Heteroscleromorpha</taxon>
        <taxon>Tetractinellida</taxon>
        <taxon>Astrophorina</taxon>
        <taxon>Geodiidae</taxon>
        <taxon>Geodia</taxon>
    </lineage>
</organism>